<dbReference type="OrthoDB" id="46913at2759"/>
<dbReference type="PANTHER" id="PTHR13547:SF1">
    <property type="entry name" value="MITOCHONDRIAL RIBONUCLEASE P CATALYTIC SUBUNIT"/>
    <property type="match status" value="1"/>
</dbReference>
<gene>
    <name evidence="17" type="primary">PRORP</name>
</gene>
<feature type="domain" description="PRORP" evidence="16">
    <location>
        <begin position="343"/>
        <end position="579"/>
    </location>
</feature>
<keyword evidence="18" id="KW-1185">Reference proteome</keyword>
<keyword evidence="7" id="KW-0540">Nuclease</keyword>
<comment type="subcellular location">
    <subcellularLocation>
        <location evidence="3">Mitochondrion</location>
    </subcellularLocation>
</comment>
<proteinExistence type="inferred from homology"/>
<keyword evidence="6" id="KW-0819">tRNA processing</keyword>
<dbReference type="InterPro" id="IPR033495">
    <property type="entry name" value="MRPP3_PIN_dom"/>
</dbReference>
<evidence type="ECO:0000256" key="5">
    <source>
        <dbReference type="ARBA" id="ARBA00012179"/>
    </source>
</evidence>
<evidence type="ECO:0000256" key="10">
    <source>
        <dbReference type="ARBA" id="ARBA00022833"/>
    </source>
</evidence>
<evidence type="ECO:0000256" key="11">
    <source>
        <dbReference type="ARBA" id="ARBA00022842"/>
    </source>
</evidence>
<dbReference type="GO" id="GO:0046872">
    <property type="term" value="F:metal ion binding"/>
    <property type="evidence" value="ECO:0007669"/>
    <property type="project" value="UniProtKB-KW"/>
</dbReference>
<keyword evidence="9" id="KW-0378">Hydrolase</keyword>
<dbReference type="Proteomes" id="UP000694545">
    <property type="component" value="Unplaced"/>
</dbReference>
<dbReference type="OMA" id="VKEPIRY"/>
<organism evidence="17 18">
    <name type="scientific">Varanus komodoensis</name>
    <name type="common">Komodo dragon</name>
    <dbReference type="NCBI Taxonomy" id="61221"/>
    <lineage>
        <taxon>Eukaryota</taxon>
        <taxon>Metazoa</taxon>
        <taxon>Chordata</taxon>
        <taxon>Craniata</taxon>
        <taxon>Vertebrata</taxon>
        <taxon>Euteleostomi</taxon>
        <taxon>Lepidosauria</taxon>
        <taxon>Squamata</taxon>
        <taxon>Bifurcata</taxon>
        <taxon>Unidentata</taxon>
        <taxon>Episquamata</taxon>
        <taxon>Toxicofera</taxon>
        <taxon>Anguimorpha</taxon>
        <taxon>Paleoanguimorpha</taxon>
        <taxon>Varanoidea</taxon>
        <taxon>Varanidae</taxon>
        <taxon>Varanus</taxon>
    </lineage>
</organism>
<dbReference type="Ensembl" id="ENSVKKT00000018805.1">
    <property type="protein sequence ID" value="ENSVKKP00000018342.1"/>
    <property type="gene ID" value="ENSVKKG00000012500.1"/>
</dbReference>
<comment type="similarity">
    <text evidence="4">Belongs to the PPR family. P subfamily.</text>
</comment>
<evidence type="ECO:0000256" key="8">
    <source>
        <dbReference type="ARBA" id="ARBA00022723"/>
    </source>
</evidence>
<evidence type="ECO:0000256" key="14">
    <source>
        <dbReference type="ARBA" id="ARBA00044536"/>
    </source>
</evidence>
<name>A0A8D2L7V3_VARKO</name>
<dbReference type="CDD" id="cd18718">
    <property type="entry name" value="PIN_PRORP"/>
    <property type="match status" value="1"/>
</dbReference>
<evidence type="ECO:0000256" key="12">
    <source>
        <dbReference type="ARBA" id="ARBA00022946"/>
    </source>
</evidence>
<keyword evidence="12" id="KW-0809">Transit peptide</keyword>
<comment type="cofactor">
    <cofactor evidence="2">
        <name>Mg(2+)</name>
        <dbReference type="ChEBI" id="CHEBI:18420"/>
    </cofactor>
</comment>
<sequence length="583" mass="67398">MVLFFQTSSWILQTLLRKHQMLSPFLRLQQLPTAFGCFIFTTSYQWAKSVDSETLHPVSAQGSSKGRYDGTKNRTRNGYYSPLPFNLFAAGASKKRSASAEVLKDAEYSVTSGRETLCPPEKPLTVEEWKKLMDEFADYYKFEEAMLMQMVTHKSHIDVAKSLLAAVANRDGNIPYNLLVMYLSFCVSQNEIEEIYDVYDIMKARFKTLETTAYGLLIKGLSGTERWREGLKLLEEIKKVITPSKANYGDCIRGAIVNQEINLASQLFREMLANNVMPDLSTIQTLFDTGRTMKDDHMKTELIHILFYLRDYQVYPGEALMQSIKQWFESIPGENWKGSLTTMKKSGRCPSCNQFLESINLSPGEYSTLKEKIIKDVIQGPDIFRKTTPQELEEFQAFVNQQPPYDIVVDGLNVANFNNRSNRSQTLRDVVTYLAQQKPRILVLGRKHMLNGTQQWKRNNMAAIQKIADFFFTEDISEDDPFLLYATLHSGNHCRFVTGDLLRDHKACLSDSHTQRLFFKWQRGHQMVLSRYRPEKIIKFEPVLEYDTIVQTTGNTWHIPYDDNFLERASYEVPIRWLCLQQK</sequence>
<keyword evidence="10" id="KW-0862">Zinc</keyword>
<evidence type="ECO:0000313" key="18">
    <source>
        <dbReference type="Proteomes" id="UP000694545"/>
    </source>
</evidence>
<dbReference type="GO" id="GO:0004526">
    <property type="term" value="F:ribonuclease P activity"/>
    <property type="evidence" value="ECO:0007669"/>
    <property type="project" value="UniProtKB-EC"/>
</dbReference>
<dbReference type="Gene3D" id="1.25.40.10">
    <property type="entry name" value="Tetratricopeptide repeat domain"/>
    <property type="match status" value="1"/>
</dbReference>
<dbReference type="InterPro" id="IPR031595">
    <property type="entry name" value="PRORP_C"/>
</dbReference>
<keyword evidence="11" id="KW-0460">Magnesium</keyword>
<reference evidence="17" key="1">
    <citation type="submission" date="2025-08" db="UniProtKB">
        <authorList>
            <consortium name="Ensembl"/>
        </authorList>
    </citation>
    <scope>IDENTIFICATION</scope>
</reference>
<dbReference type="GO" id="GO:0030678">
    <property type="term" value="C:mitochondrial ribonuclease P complex"/>
    <property type="evidence" value="ECO:0007669"/>
    <property type="project" value="TreeGrafter"/>
</dbReference>
<dbReference type="Pfam" id="PF16953">
    <property type="entry name" value="PRORP"/>
    <property type="match status" value="1"/>
</dbReference>
<comment type="catalytic activity">
    <reaction evidence="1">
        <text>Endonucleolytic cleavage of RNA, removing 5'-extranucleotides from tRNA precursor.</text>
        <dbReference type="EC" id="3.1.26.5"/>
    </reaction>
</comment>
<evidence type="ECO:0000259" key="16">
    <source>
        <dbReference type="Pfam" id="PF16953"/>
    </source>
</evidence>
<evidence type="ECO:0000256" key="15">
    <source>
        <dbReference type="ARBA" id="ARBA00044559"/>
    </source>
</evidence>
<dbReference type="GO" id="GO:0001682">
    <property type="term" value="P:tRNA 5'-leader removal"/>
    <property type="evidence" value="ECO:0007669"/>
    <property type="project" value="TreeGrafter"/>
</dbReference>
<dbReference type="GO" id="GO:0097745">
    <property type="term" value="P:mitochondrial tRNA 5'-end processing"/>
    <property type="evidence" value="ECO:0007669"/>
    <property type="project" value="TreeGrafter"/>
</dbReference>
<dbReference type="Gene3D" id="3.40.50.11980">
    <property type="match status" value="1"/>
</dbReference>
<evidence type="ECO:0000256" key="6">
    <source>
        <dbReference type="ARBA" id="ARBA00022694"/>
    </source>
</evidence>
<keyword evidence="13" id="KW-0496">Mitochondrion</keyword>
<keyword evidence="8" id="KW-0479">Metal-binding</keyword>
<evidence type="ECO:0000256" key="9">
    <source>
        <dbReference type="ARBA" id="ARBA00022801"/>
    </source>
</evidence>
<accession>A0A8D2L7V3</accession>
<evidence type="ECO:0000256" key="2">
    <source>
        <dbReference type="ARBA" id="ARBA00001946"/>
    </source>
</evidence>
<evidence type="ECO:0000256" key="13">
    <source>
        <dbReference type="ARBA" id="ARBA00023128"/>
    </source>
</evidence>
<evidence type="ECO:0000256" key="1">
    <source>
        <dbReference type="ARBA" id="ARBA00000928"/>
    </source>
</evidence>
<dbReference type="EC" id="3.1.26.5" evidence="5"/>
<evidence type="ECO:0000313" key="17">
    <source>
        <dbReference type="Ensembl" id="ENSVKKP00000018342.1"/>
    </source>
</evidence>
<evidence type="ECO:0000256" key="3">
    <source>
        <dbReference type="ARBA" id="ARBA00004173"/>
    </source>
</evidence>
<evidence type="ECO:0000256" key="4">
    <source>
        <dbReference type="ARBA" id="ARBA00007626"/>
    </source>
</evidence>
<reference evidence="17" key="2">
    <citation type="submission" date="2025-09" db="UniProtKB">
        <authorList>
            <consortium name="Ensembl"/>
        </authorList>
    </citation>
    <scope>IDENTIFICATION</scope>
</reference>
<evidence type="ECO:0000256" key="7">
    <source>
        <dbReference type="ARBA" id="ARBA00022722"/>
    </source>
</evidence>
<protein>
    <recommendedName>
        <fullName evidence="14">Mitochondrial ribonuclease P catalytic subunit</fullName>
        <ecNumber evidence="5">3.1.26.5</ecNumber>
    </recommendedName>
    <alternativeName>
        <fullName evidence="15">Mitochondrial ribonuclease P protein 3</fullName>
    </alternativeName>
</protein>
<dbReference type="InterPro" id="IPR011990">
    <property type="entry name" value="TPR-like_helical_dom_sf"/>
</dbReference>
<dbReference type="PANTHER" id="PTHR13547">
    <property type="match status" value="1"/>
</dbReference>
<dbReference type="AlphaFoldDB" id="A0A8D2L7V3"/>